<dbReference type="InterPro" id="IPR036230">
    <property type="entry name" value="LeuA_allosteric_dom_sf"/>
</dbReference>
<name>A0A2V2N4V1_9EURY</name>
<dbReference type="InterPro" id="IPR013785">
    <property type="entry name" value="Aldolase_TIM"/>
</dbReference>
<comment type="pathway">
    <text evidence="2">Amino-acid biosynthesis; L-leucine biosynthesis; L-leucine from 3-methyl-2-oxobutanoate: step 1/4.</text>
</comment>
<dbReference type="Pfam" id="PF08502">
    <property type="entry name" value="LeuA_dimer"/>
    <property type="match status" value="1"/>
</dbReference>
<dbReference type="SUPFAM" id="SSF110921">
    <property type="entry name" value="2-isopropylmalate synthase LeuA, allosteric (dimerisation) domain"/>
    <property type="match status" value="1"/>
</dbReference>
<dbReference type="PANTHER" id="PTHR10277">
    <property type="entry name" value="HOMOCITRATE SYNTHASE-RELATED"/>
    <property type="match status" value="1"/>
</dbReference>
<evidence type="ECO:0000259" key="12">
    <source>
        <dbReference type="PROSITE" id="PS50991"/>
    </source>
</evidence>
<dbReference type="SUPFAM" id="SSF51569">
    <property type="entry name" value="Aldolase"/>
    <property type="match status" value="1"/>
</dbReference>
<dbReference type="InterPro" id="IPR054691">
    <property type="entry name" value="LeuA/HCS_post-cat"/>
</dbReference>
<dbReference type="InterPro" id="IPR000891">
    <property type="entry name" value="PYR_CT"/>
</dbReference>
<dbReference type="Pfam" id="PF00682">
    <property type="entry name" value="HMGL-like"/>
    <property type="match status" value="1"/>
</dbReference>
<dbReference type="PROSITE" id="PS00815">
    <property type="entry name" value="AIPM_HOMOCIT_SYNTH_1"/>
    <property type="match status" value="1"/>
</dbReference>
<dbReference type="GeneID" id="97608736"/>
<keyword evidence="4" id="KW-0432">Leucine biosynthesis</keyword>
<comment type="function">
    <text evidence="1">Catalyzes the condensation of the acetyl group of acetyl-CoA with 3-methyl-2-oxobutanoate (2-oxoisovalerate) to form 3-carboxy-3-hydroxy-4-methylpentanoate (2-isopropylmalate).</text>
</comment>
<keyword evidence="6" id="KW-0412">Isoleucine biosynthesis</keyword>
<dbReference type="OrthoDB" id="6555at2157"/>
<dbReference type="EC" id="2.3.3.13" evidence="3"/>
<reference evidence="13 14" key="1">
    <citation type="submission" date="2018-05" db="EMBL/GenBank/DDBJ databases">
        <title>Draft genome of Methanospirillum stamsii Pt1.</title>
        <authorList>
            <person name="Dueholm M.S."/>
            <person name="Nielsen P.H."/>
            <person name="Bakmann L.F."/>
            <person name="Otzen D.E."/>
        </authorList>
    </citation>
    <scope>NUCLEOTIDE SEQUENCE [LARGE SCALE GENOMIC DNA]</scope>
    <source>
        <strain evidence="13 14">Pt1</strain>
    </source>
</reference>
<dbReference type="GO" id="GO:0009098">
    <property type="term" value="P:L-leucine biosynthetic process"/>
    <property type="evidence" value="ECO:0007669"/>
    <property type="project" value="UniProtKB-KW"/>
</dbReference>
<keyword evidence="14" id="KW-1185">Reference proteome</keyword>
<evidence type="ECO:0000256" key="4">
    <source>
        <dbReference type="ARBA" id="ARBA00022430"/>
    </source>
</evidence>
<keyword evidence="7 11" id="KW-0808">Transferase</keyword>
<dbReference type="GO" id="GO:0019298">
    <property type="term" value="P:coenzyme B biosynthetic process"/>
    <property type="evidence" value="ECO:0007669"/>
    <property type="project" value="TreeGrafter"/>
</dbReference>
<evidence type="ECO:0000256" key="3">
    <source>
        <dbReference type="ARBA" id="ARBA00012973"/>
    </source>
</evidence>
<dbReference type="GO" id="GO:0009097">
    <property type="term" value="P:isoleucine biosynthetic process"/>
    <property type="evidence" value="ECO:0007669"/>
    <property type="project" value="UniProtKB-KW"/>
</dbReference>
<protein>
    <recommendedName>
        <fullName evidence="10">Probable 2-isopropylmalate synthase</fullName>
        <ecNumber evidence="3">2.3.3.13</ecNumber>
    </recommendedName>
    <alternativeName>
        <fullName evidence="9">Alpha-IPM synthase</fullName>
    </alternativeName>
</protein>
<evidence type="ECO:0000256" key="10">
    <source>
        <dbReference type="ARBA" id="ARBA00069691"/>
    </source>
</evidence>
<gene>
    <name evidence="13" type="ORF">DLD82_09930</name>
</gene>
<comment type="similarity">
    <text evidence="11">Belongs to the alpha-IPM synthase/homocitrate synthase family.</text>
</comment>
<accession>A0A2V2N4V1</accession>
<dbReference type="PROSITE" id="PS50991">
    <property type="entry name" value="PYR_CT"/>
    <property type="match status" value="1"/>
</dbReference>
<dbReference type="PROSITE" id="PS00816">
    <property type="entry name" value="AIPM_HOMOCIT_SYNTH_2"/>
    <property type="match status" value="1"/>
</dbReference>
<dbReference type="RefSeq" id="WP_109940956.1">
    <property type="nucleotide sequence ID" value="NZ_CP176366.1"/>
</dbReference>
<dbReference type="InterPro" id="IPR002034">
    <property type="entry name" value="AIPM/Hcit_synth_CS"/>
</dbReference>
<dbReference type="PANTHER" id="PTHR10277:SF9">
    <property type="entry name" value="2-ISOPROPYLMALATE SYNTHASE 1, CHLOROPLASTIC-RELATED"/>
    <property type="match status" value="1"/>
</dbReference>
<keyword evidence="8" id="KW-0100">Branched-chain amino acid biosynthesis</keyword>
<dbReference type="InterPro" id="IPR050073">
    <property type="entry name" value="2-IPM_HCS-like"/>
</dbReference>
<dbReference type="Pfam" id="PF22617">
    <property type="entry name" value="HCS_D2"/>
    <property type="match status" value="1"/>
</dbReference>
<evidence type="ECO:0000256" key="2">
    <source>
        <dbReference type="ARBA" id="ARBA00004689"/>
    </source>
</evidence>
<dbReference type="CDD" id="cd07940">
    <property type="entry name" value="DRE_TIM_IPMS"/>
    <property type="match status" value="1"/>
</dbReference>
<comment type="caution">
    <text evidence="13">The sequence shown here is derived from an EMBL/GenBank/DDBJ whole genome shotgun (WGS) entry which is preliminary data.</text>
</comment>
<evidence type="ECO:0000256" key="11">
    <source>
        <dbReference type="RuleBase" id="RU003523"/>
    </source>
</evidence>
<dbReference type="NCBIfam" id="NF002085">
    <property type="entry name" value="PRK00915.1-2"/>
    <property type="match status" value="1"/>
</dbReference>
<organism evidence="13 14">
    <name type="scientific">Methanospirillum stamsii</name>
    <dbReference type="NCBI Taxonomy" id="1277351"/>
    <lineage>
        <taxon>Archaea</taxon>
        <taxon>Methanobacteriati</taxon>
        <taxon>Methanobacteriota</taxon>
        <taxon>Stenosarchaea group</taxon>
        <taxon>Methanomicrobia</taxon>
        <taxon>Methanomicrobiales</taxon>
        <taxon>Methanospirillaceae</taxon>
        <taxon>Methanospirillum</taxon>
    </lineage>
</organism>
<evidence type="ECO:0000256" key="8">
    <source>
        <dbReference type="ARBA" id="ARBA00023304"/>
    </source>
</evidence>
<dbReference type="FunFam" id="1.10.238.260:FF:000001">
    <property type="entry name" value="2-isopropylmalate synthase"/>
    <property type="match status" value="1"/>
</dbReference>
<keyword evidence="5" id="KW-0028">Amino-acid biosynthesis</keyword>
<dbReference type="GO" id="GO:0003852">
    <property type="term" value="F:2-isopropylmalate synthase activity"/>
    <property type="evidence" value="ECO:0007669"/>
    <property type="project" value="UniProtKB-EC"/>
</dbReference>
<proteinExistence type="inferred from homology"/>
<evidence type="ECO:0000256" key="6">
    <source>
        <dbReference type="ARBA" id="ARBA00022624"/>
    </source>
</evidence>
<evidence type="ECO:0000256" key="1">
    <source>
        <dbReference type="ARBA" id="ARBA00003715"/>
    </source>
</evidence>
<dbReference type="AlphaFoldDB" id="A0A2V2N4V1"/>
<feature type="domain" description="Pyruvate carboxyltransferase" evidence="12">
    <location>
        <begin position="17"/>
        <end position="268"/>
    </location>
</feature>
<dbReference type="SMART" id="SM00917">
    <property type="entry name" value="LeuA_dimer"/>
    <property type="match status" value="1"/>
</dbReference>
<evidence type="ECO:0000256" key="9">
    <source>
        <dbReference type="ARBA" id="ARBA00029993"/>
    </source>
</evidence>
<sequence length="511" mass="54952">MVRQVAFSSDKNSRRRITVFDTTLRDGEQTPGVSFTPSDKIEIAHQLSDIGVHIIEAGFPASSADEYSTVKAIAAENLDVIICGLARSVKQDVDRCIDAGVDMVHVFIPTSEVQRIHTIRKSHEEVVAITGDIVRYARDHADKVLFSAMDATRTGIPELIEVYTAAVEAGATAINVPDTVGVATPTFMQAMIGALRPKIPVTIDVHCHNDFGMATANTISAVEAGADQVQVTVNGIGERAGNADLACTVMVIESIFGCNTGIKTERLVETSRMISRFSGIMVPPTYPVTGEFAFSHESGIHSQGVIENSSTFEPGIMTPEMVGHRRRLKLGKHVGRHAVREMLSQVHISPDDAQMDEIISRIKQISSKGKKVTEHDLYEIAETVTGMSTGGRYVELVDIAIMTGNHMIPTATVRARVNGVEEVCCRTGNGAVDAAIKALIGTVPKPATLKEFHISAISEGSDAIGHVTLVVEDEKGRVFDAAASGDDVVLASTEAMINAINMVYRNGRNNH</sequence>
<dbReference type="FunFam" id="3.20.20.70:FF:000010">
    <property type="entry name" value="2-isopropylmalate synthase"/>
    <property type="match status" value="1"/>
</dbReference>
<evidence type="ECO:0000256" key="7">
    <source>
        <dbReference type="ARBA" id="ARBA00022679"/>
    </source>
</evidence>
<evidence type="ECO:0000313" key="13">
    <source>
        <dbReference type="EMBL" id="PWR73545.1"/>
    </source>
</evidence>
<dbReference type="InterPro" id="IPR013709">
    <property type="entry name" value="2-isopropylmalate_synth_dimer"/>
</dbReference>
<dbReference type="Gene3D" id="3.30.160.270">
    <property type="match status" value="1"/>
</dbReference>
<dbReference type="Gene3D" id="3.20.20.70">
    <property type="entry name" value="Aldolase class I"/>
    <property type="match status" value="1"/>
</dbReference>
<dbReference type="Proteomes" id="UP000245934">
    <property type="component" value="Unassembled WGS sequence"/>
</dbReference>
<dbReference type="EMBL" id="QGMZ01000018">
    <property type="protein sequence ID" value="PWR73545.1"/>
    <property type="molecule type" value="Genomic_DNA"/>
</dbReference>
<evidence type="ECO:0000313" key="14">
    <source>
        <dbReference type="Proteomes" id="UP000245934"/>
    </source>
</evidence>
<dbReference type="Gene3D" id="1.10.238.260">
    <property type="match status" value="1"/>
</dbReference>
<evidence type="ECO:0000256" key="5">
    <source>
        <dbReference type="ARBA" id="ARBA00022605"/>
    </source>
</evidence>